<gene>
    <name evidence="3" type="ORF">IV64_GL001450</name>
</gene>
<dbReference type="RefSeq" id="WP_057707757.1">
    <property type="nucleotide sequence ID" value="NZ_JQCL01000103.1"/>
</dbReference>
<evidence type="ECO:0000313" key="4">
    <source>
        <dbReference type="Proteomes" id="UP000051783"/>
    </source>
</evidence>
<dbReference type="PATRIC" id="fig|942150.3.peg.1494"/>
<dbReference type="InterPro" id="IPR050789">
    <property type="entry name" value="Diverse_Enzym_Activities"/>
</dbReference>
<evidence type="ECO:0000313" key="3">
    <source>
        <dbReference type="EMBL" id="KRO07527.1"/>
    </source>
</evidence>
<dbReference type="PANTHER" id="PTHR43283">
    <property type="entry name" value="BETA-LACTAMASE-RELATED"/>
    <property type="match status" value="1"/>
</dbReference>
<evidence type="ECO:0000256" key="1">
    <source>
        <dbReference type="ARBA" id="ARBA00022801"/>
    </source>
</evidence>
<dbReference type="OrthoDB" id="9803467at2"/>
<sequence length="339" mass="37316">MEFERTQRVIQAMVDQEIIPGASYGLINGTDLVQHQVGVAAIKPQREALWPHALYDLASVTKVVGTTTVALQLMKSGALDINRPVHDYLPAFQAPAVTVLNLMTHTSGLSGYIPNRNALPANDLLAAIQALPVSVTNLNHRVVYTDLELILMGLIIEKLTGEAVQDAVTHRVLQPLGLPDATFTPDPAQAVPTVYSQTTGLLRGIVHDPKGQVLQQHCGSAGLFASVADLTRFSRFMLGQLDVPGVLDQPTIQQLYRDWTPNHQLRRSFGWNLWHPAAQQPPVIFHTGYTGTLLMLDRQRQVGLIFLSNRVHPTVRNSSFLPARRHLIAAWLADIANNE</sequence>
<keyword evidence="1" id="KW-0378">Hydrolase</keyword>
<comment type="caution">
    <text evidence="3">The sequence shown here is derived from an EMBL/GenBank/DDBJ whole genome shotgun (WGS) entry which is preliminary data.</text>
</comment>
<dbReference type="STRING" id="942150.IV64_GL001450"/>
<dbReference type="InterPro" id="IPR001466">
    <property type="entry name" value="Beta-lactam-related"/>
</dbReference>
<dbReference type="Proteomes" id="UP000051783">
    <property type="component" value="Unassembled WGS sequence"/>
</dbReference>
<dbReference type="SUPFAM" id="SSF56601">
    <property type="entry name" value="beta-lactamase/transpeptidase-like"/>
    <property type="match status" value="1"/>
</dbReference>
<dbReference type="EMBL" id="JQCL01000103">
    <property type="protein sequence ID" value="KRO07527.1"/>
    <property type="molecule type" value="Genomic_DNA"/>
</dbReference>
<feature type="domain" description="Beta-lactamase-related" evidence="2">
    <location>
        <begin position="7"/>
        <end position="315"/>
    </location>
</feature>
<dbReference type="PANTHER" id="PTHR43283:SF11">
    <property type="entry name" value="BETA-LACTAMASE-RELATED DOMAIN-CONTAINING PROTEIN"/>
    <property type="match status" value="1"/>
</dbReference>
<proteinExistence type="predicted"/>
<accession>A0A0R2M1Y0</accession>
<name>A0A0R2M1Y0_9LACO</name>
<organism evidence="3 4">
    <name type="scientific">Lactiplantibacillus xiangfangensis</name>
    <dbReference type="NCBI Taxonomy" id="942150"/>
    <lineage>
        <taxon>Bacteria</taxon>
        <taxon>Bacillati</taxon>
        <taxon>Bacillota</taxon>
        <taxon>Bacilli</taxon>
        <taxon>Lactobacillales</taxon>
        <taxon>Lactobacillaceae</taxon>
        <taxon>Lactiplantibacillus</taxon>
    </lineage>
</organism>
<dbReference type="Gene3D" id="3.40.710.10">
    <property type="entry name" value="DD-peptidase/beta-lactamase superfamily"/>
    <property type="match status" value="1"/>
</dbReference>
<evidence type="ECO:0000259" key="2">
    <source>
        <dbReference type="Pfam" id="PF00144"/>
    </source>
</evidence>
<dbReference type="Pfam" id="PF00144">
    <property type="entry name" value="Beta-lactamase"/>
    <property type="match status" value="1"/>
</dbReference>
<dbReference type="InterPro" id="IPR012338">
    <property type="entry name" value="Beta-lactam/transpept-like"/>
</dbReference>
<dbReference type="AlphaFoldDB" id="A0A0R2M1Y0"/>
<reference evidence="3 4" key="1">
    <citation type="journal article" date="2015" name="Genome Announc.">
        <title>Expanding the biotechnology potential of lactobacilli through comparative genomics of 213 strains and associated genera.</title>
        <authorList>
            <person name="Sun Z."/>
            <person name="Harris H.M."/>
            <person name="McCann A."/>
            <person name="Guo C."/>
            <person name="Argimon S."/>
            <person name="Zhang W."/>
            <person name="Yang X."/>
            <person name="Jeffery I.B."/>
            <person name="Cooney J.C."/>
            <person name="Kagawa T.F."/>
            <person name="Liu W."/>
            <person name="Song Y."/>
            <person name="Salvetti E."/>
            <person name="Wrobel A."/>
            <person name="Rasinkangas P."/>
            <person name="Parkhill J."/>
            <person name="Rea M.C."/>
            <person name="O'Sullivan O."/>
            <person name="Ritari J."/>
            <person name="Douillard F.P."/>
            <person name="Paul Ross R."/>
            <person name="Yang R."/>
            <person name="Briner A.E."/>
            <person name="Felis G.E."/>
            <person name="de Vos W.M."/>
            <person name="Barrangou R."/>
            <person name="Klaenhammer T.R."/>
            <person name="Caufield P.W."/>
            <person name="Cui Y."/>
            <person name="Zhang H."/>
            <person name="O'Toole P.W."/>
        </authorList>
    </citation>
    <scope>NUCLEOTIDE SEQUENCE [LARGE SCALE GENOMIC DNA]</scope>
    <source>
        <strain evidence="3 4">LMG 26013</strain>
    </source>
</reference>
<protein>
    <submittedName>
        <fullName evidence="3">Beta-lactamase</fullName>
    </submittedName>
</protein>
<keyword evidence="4" id="KW-1185">Reference proteome</keyword>
<dbReference type="GO" id="GO:0016787">
    <property type="term" value="F:hydrolase activity"/>
    <property type="evidence" value="ECO:0007669"/>
    <property type="project" value="UniProtKB-KW"/>
</dbReference>